<protein>
    <submittedName>
        <fullName evidence="1">Uncharacterized protein</fullName>
    </submittedName>
</protein>
<gene>
    <name evidence="1" type="ORF">CINCED_3A021324</name>
</gene>
<dbReference type="Proteomes" id="UP000325440">
    <property type="component" value="Unassembled WGS sequence"/>
</dbReference>
<reference evidence="1 2" key="1">
    <citation type="submission" date="2019-08" db="EMBL/GenBank/DDBJ databases">
        <authorList>
            <person name="Alioto T."/>
            <person name="Alioto T."/>
            <person name="Gomez Garrido J."/>
        </authorList>
    </citation>
    <scope>NUCLEOTIDE SEQUENCE [LARGE SCALE GENOMIC DNA]</scope>
</reference>
<dbReference type="EMBL" id="CABPRJ010000496">
    <property type="protein sequence ID" value="VVC29640.1"/>
    <property type="molecule type" value="Genomic_DNA"/>
</dbReference>
<proteinExistence type="predicted"/>
<accession>A0A5E4MIF0</accession>
<organism evidence="1 2">
    <name type="scientific">Cinara cedri</name>
    <dbReference type="NCBI Taxonomy" id="506608"/>
    <lineage>
        <taxon>Eukaryota</taxon>
        <taxon>Metazoa</taxon>
        <taxon>Ecdysozoa</taxon>
        <taxon>Arthropoda</taxon>
        <taxon>Hexapoda</taxon>
        <taxon>Insecta</taxon>
        <taxon>Pterygota</taxon>
        <taxon>Neoptera</taxon>
        <taxon>Paraneoptera</taxon>
        <taxon>Hemiptera</taxon>
        <taxon>Sternorrhyncha</taxon>
        <taxon>Aphidomorpha</taxon>
        <taxon>Aphidoidea</taxon>
        <taxon>Aphididae</taxon>
        <taxon>Lachninae</taxon>
        <taxon>Cinara</taxon>
    </lineage>
</organism>
<dbReference type="AlphaFoldDB" id="A0A5E4MIF0"/>
<sequence>MEKQKQFIPERLNNYIIDGCQHCSKTDRLELKCLKESGPRIPLAGVKTFLYNPLQLSLRMYEIENIQGKYVNELSRKTFPLELATLIQNLNKPMFESPRIIYPGYDLLPLTKINLNQENNDEESSFLKNRDISDSWKTYLDNLPLSKSKVSTNKSLRVFITGLQQKDSQN</sequence>
<keyword evidence="2" id="KW-1185">Reference proteome</keyword>
<evidence type="ECO:0000313" key="2">
    <source>
        <dbReference type="Proteomes" id="UP000325440"/>
    </source>
</evidence>
<name>A0A5E4MIF0_9HEMI</name>
<evidence type="ECO:0000313" key="1">
    <source>
        <dbReference type="EMBL" id="VVC29640.1"/>
    </source>
</evidence>
<dbReference type="OrthoDB" id="6592716at2759"/>